<organism evidence="1 2">
    <name type="scientific">Dryococelus australis</name>
    <dbReference type="NCBI Taxonomy" id="614101"/>
    <lineage>
        <taxon>Eukaryota</taxon>
        <taxon>Metazoa</taxon>
        <taxon>Ecdysozoa</taxon>
        <taxon>Arthropoda</taxon>
        <taxon>Hexapoda</taxon>
        <taxon>Insecta</taxon>
        <taxon>Pterygota</taxon>
        <taxon>Neoptera</taxon>
        <taxon>Polyneoptera</taxon>
        <taxon>Phasmatodea</taxon>
        <taxon>Verophasmatodea</taxon>
        <taxon>Anareolatae</taxon>
        <taxon>Phasmatidae</taxon>
        <taxon>Eurycanthinae</taxon>
        <taxon>Dryococelus</taxon>
    </lineage>
</organism>
<protein>
    <submittedName>
        <fullName evidence="1">Uncharacterized protein</fullName>
    </submittedName>
</protein>
<proteinExistence type="predicted"/>
<dbReference type="Proteomes" id="UP001159363">
    <property type="component" value="Chromosome X"/>
</dbReference>
<keyword evidence="2" id="KW-1185">Reference proteome</keyword>
<name>A0ABQ9HQB0_9NEOP</name>
<evidence type="ECO:0000313" key="2">
    <source>
        <dbReference type="Proteomes" id="UP001159363"/>
    </source>
</evidence>
<comment type="caution">
    <text evidence="1">The sequence shown here is derived from an EMBL/GenBank/DDBJ whole genome shotgun (WGS) entry which is preliminary data.</text>
</comment>
<sequence length="169" mass="18822">MICREEVKEVGEDLILKLYGCHNSNSLDVSRYAMYLKAVARMSLKSKSIMASLPPTSAAAKQHTFGTYYQVRKWLVYKDINPMEWGWSITNDTNYPIHSTKPLAPEKVIKLVSCNCKVLCKNNCSCLKASLDCTAMCGVCRGCCANVAIVHEGDPDENMMDVQETGLNN</sequence>
<gene>
    <name evidence="1" type="ORF">PR048_012757</name>
</gene>
<accession>A0ABQ9HQB0</accession>
<reference evidence="1 2" key="1">
    <citation type="submission" date="2023-02" db="EMBL/GenBank/DDBJ databases">
        <title>LHISI_Scaffold_Assembly.</title>
        <authorList>
            <person name="Stuart O.P."/>
            <person name="Cleave R."/>
            <person name="Magrath M.J.L."/>
            <person name="Mikheyev A.S."/>
        </authorList>
    </citation>
    <scope>NUCLEOTIDE SEQUENCE [LARGE SCALE GENOMIC DNA]</scope>
    <source>
        <strain evidence="1">Daus_M_001</strain>
        <tissue evidence="1">Leg muscle</tissue>
    </source>
</reference>
<evidence type="ECO:0000313" key="1">
    <source>
        <dbReference type="EMBL" id="KAJ8886546.1"/>
    </source>
</evidence>
<dbReference type="EMBL" id="JARBHB010000004">
    <property type="protein sequence ID" value="KAJ8886546.1"/>
    <property type="molecule type" value="Genomic_DNA"/>
</dbReference>